<sequence length="187" mass="21718">MKFLTTNVWDETLWLNIKDIYYEAFPDHGAKPEKIIRNMFEKGLCTFHIGIEENKPVAMALTGSTKESQYLIIDYLAVKKANQRQGIGNELSLYIKNWAVNQQSFQSILLEVEAEKASENLNRIHFWESCGFILLNDYIHHYIWVPEPYLAMVLPLHQTSPPSSGKEAFNHITNFHRQSFKIVNSNN</sequence>
<proteinExistence type="predicted"/>
<dbReference type="OrthoDB" id="2830399at2"/>
<dbReference type="EMBL" id="FOBW01000001">
    <property type="protein sequence ID" value="SEM19226.1"/>
    <property type="molecule type" value="Genomic_DNA"/>
</dbReference>
<dbReference type="RefSeq" id="WP_090740572.1">
    <property type="nucleotide sequence ID" value="NZ_FOBW01000001.1"/>
</dbReference>
<protein>
    <submittedName>
        <fullName evidence="2">Ribosomal protein S18 acetylase RimI</fullName>
    </submittedName>
</protein>
<dbReference type="GO" id="GO:0005840">
    <property type="term" value="C:ribosome"/>
    <property type="evidence" value="ECO:0007669"/>
    <property type="project" value="UniProtKB-KW"/>
</dbReference>
<dbReference type="Gene3D" id="3.40.630.30">
    <property type="match status" value="1"/>
</dbReference>
<keyword evidence="3" id="KW-1185">Reference proteome</keyword>
<dbReference type="CDD" id="cd04301">
    <property type="entry name" value="NAT_SF"/>
    <property type="match status" value="1"/>
</dbReference>
<evidence type="ECO:0000313" key="2">
    <source>
        <dbReference type="EMBL" id="SEM19226.1"/>
    </source>
</evidence>
<dbReference type="GO" id="GO:0016747">
    <property type="term" value="F:acyltransferase activity, transferring groups other than amino-acyl groups"/>
    <property type="evidence" value="ECO:0007669"/>
    <property type="project" value="InterPro"/>
</dbReference>
<evidence type="ECO:0000259" key="1">
    <source>
        <dbReference type="PROSITE" id="PS51186"/>
    </source>
</evidence>
<keyword evidence="2" id="KW-0687">Ribonucleoprotein</keyword>
<keyword evidence="2" id="KW-0689">Ribosomal protein</keyword>
<dbReference type="Proteomes" id="UP000198553">
    <property type="component" value="Unassembled WGS sequence"/>
</dbReference>
<organism evidence="2 3">
    <name type="scientific">Mesobacillus persicus</name>
    <dbReference type="NCBI Taxonomy" id="930146"/>
    <lineage>
        <taxon>Bacteria</taxon>
        <taxon>Bacillati</taxon>
        <taxon>Bacillota</taxon>
        <taxon>Bacilli</taxon>
        <taxon>Bacillales</taxon>
        <taxon>Bacillaceae</taxon>
        <taxon>Mesobacillus</taxon>
    </lineage>
</organism>
<dbReference type="SUPFAM" id="SSF55729">
    <property type="entry name" value="Acyl-CoA N-acyltransferases (Nat)"/>
    <property type="match status" value="1"/>
</dbReference>
<evidence type="ECO:0000313" key="3">
    <source>
        <dbReference type="Proteomes" id="UP000198553"/>
    </source>
</evidence>
<feature type="domain" description="N-acetyltransferase" evidence="1">
    <location>
        <begin position="4"/>
        <end position="157"/>
    </location>
</feature>
<gene>
    <name evidence="2" type="ORF">SAMN05192533_101361</name>
</gene>
<accession>A0A1H7WCC9</accession>
<name>A0A1H7WCC9_9BACI</name>
<reference evidence="3" key="1">
    <citation type="submission" date="2016-10" db="EMBL/GenBank/DDBJ databases">
        <authorList>
            <person name="Varghese N."/>
            <person name="Submissions S."/>
        </authorList>
    </citation>
    <scope>NUCLEOTIDE SEQUENCE [LARGE SCALE GENOMIC DNA]</scope>
    <source>
        <strain evidence="3">B48,IBRC-M 10115,DSM 25386,CECT 8001</strain>
    </source>
</reference>
<dbReference type="InterPro" id="IPR000182">
    <property type="entry name" value="GNAT_dom"/>
</dbReference>
<dbReference type="PROSITE" id="PS51186">
    <property type="entry name" value="GNAT"/>
    <property type="match status" value="1"/>
</dbReference>
<dbReference type="AlphaFoldDB" id="A0A1H7WCC9"/>
<dbReference type="Pfam" id="PF00583">
    <property type="entry name" value="Acetyltransf_1"/>
    <property type="match status" value="1"/>
</dbReference>
<dbReference type="InterPro" id="IPR016181">
    <property type="entry name" value="Acyl_CoA_acyltransferase"/>
</dbReference>